<gene>
    <name evidence="3" type="ORF">SAMN05216559_0747</name>
</gene>
<reference evidence="3 4" key="1">
    <citation type="submission" date="2016-10" db="EMBL/GenBank/DDBJ databases">
        <authorList>
            <person name="de Groot N.N."/>
        </authorList>
    </citation>
    <scope>NUCLEOTIDE SEQUENCE [LARGE SCALE GENOMIC DNA]</scope>
    <source>
        <strain evidence="3 4">CGMCC 1.10457</strain>
    </source>
</reference>
<dbReference type="CDD" id="cd16148">
    <property type="entry name" value="sulfatase_like"/>
    <property type="match status" value="1"/>
</dbReference>
<evidence type="ECO:0000313" key="4">
    <source>
        <dbReference type="Proteomes" id="UP000199062"/>
    </source>
</evidence>
<dbReference type="AlphaFoldDB" id="A0A1I6KFU1"/>
<evidence type="ECO:0000256" key="1">
    <source>
        <dbReference type="SAM" id="MobiDB-lite"/>
    </source>
</evidence>
<proteinExistence type="predicted"/>
<protein>
    <submittedName>
        <fullName evidence="3">Arylsulfatase A</fullName>
    </submittedName>
</protein>
<dbReference type="RefSeq" id="WP_089813998.1">
    <property type="nucleotide sequence ID" value="NZ_FOZK01000001.1"/>
</dbReference>
<dbReference type="EMBL" id="FOZK01000001">
    <property type="protein sequence ID" value="SFR90112.1"/>
    <property type="molecule type" value="Genomic_DNA"/>
</dbReference>
<sequence>MTCRPNVLLLTVDSLRYDTVTDDTVSTPNFDSIRDNGVDFSRAYASGPYTRASVPAMVSGTHPWMYGGYARLTADRPYMAEAFSQAGYTTAAFHSNPYLSAEFGYDRAFDRFFDGQAENSLLGQIRRYVTRTLPKDSVLYRSLRWAYKRGEETTGMSIGMPYISGERLNEQVFDWLAENTDPAFCWVHYMDVHHPYVPHEDTASAGIEKQRAIRLRQKMIESPETLSEEGISTLKELYRGEIEYTDICIGELLDELERYWDMDDTVILLAADHGEAFGEHEEFGHSDILYDEVTRVPFAIHTPERDSNCISSPVSGVDILPTLLDEASIDYDRTLNGISAFQVPKEDRIVFAVAGQPDGGNVMAVEGGWKLTTDTEMEDVSLFDIEGDPQESKDVSERNEGVVGQFLDEVVGHITFVEESTDSVSRPEVSSDVENRLQELGYQE</sequence>
<keyword evidence="4" id="KW-1185">Reference proteome</keyword>
<evidence type="ECO:0000313" key="3">
    <source>
        <dbReference type="EMBL" id="SFR90112.1"/>
    </source>
</evidence>
<feature type="region of interest" description="Disordered" evidence="1">
    <location>
        <begin position="418"/>
        <end position="444"/>
    </location>
</feature>
<evidence type="ECO:0000259" key="2">
    <source>
        <dbReference type="Pfam" id="PF00884"/>
    </source>
</evidence>
<dbReference type="STRING" id="767519.SAMN05216559_0747"/>
<name>A0A1I6KFU1_9EURY</name>
<dbReference type="Proteomes" id="UP000199062">
    <property type="component" value="Unassembled WGS sequence"/>
</dbReference>
<dbReference type="SUPFAM" id="SSF53649">
    <property type="entry name" value="Alkaline phosphatase-like"/>
    <property type="match status" value="1"/>
</dbReference>
<organism evidence="3 4">
    <name type="scientific">Halomicrobium zhouii</name>
    <dbReference type="NCBI Taxonomy" id="767519"/>
    <lineage>
        <taxon>Archaea</taxon>
        <taxon>Methanobacteriati</taxon>
        <taxon>Methanobacteriota</taxon>
        <taxon>Stenosarchaea group</taxon>
        <taxon>Halobacteria</taxon>
        <taxon>Halobacteriales</taxon>
        <taxon>Haloarculaceae</taxon>
        <taxon>Halomicrobium</taxon>
    </lineage>
</organism>
<dbReference type="PANTHER" id="PTHR43751">
    <property type="entry name" value="SULFATASE"/>
    <property type="match status" value="1"/>
</dbReference>
<dbReference type="InterPro" id="IPR052701">
    <property type="entry name" value="GAG_Ulvan_Degrading_Sulfatases"/>
</dbReference>
<dbReference type="InterPro" id="IPR000917">
    <property type="entry name" value="Sulfatase_N"/>
</dbReference>
<dbReference type="Gene3D" id="3.40.720.10">
    <property type="entry name" value="Alkaline Phosphatase, subunit A"/>
    <property type="match status" value="1"/>
</dbReference>
<dbReference type="InterPro" id="IPR017850">
    <property type="entry name" value="Alkaline_phosphatase_core_sf"/>
</dbReference>
<feature type="domain" description="Sulfatase N-terminal" evidence="2">
    <location>
        <begin position="5"/>
        <end position="326"/>
    </location>
</feature>
<dbReference type="Pfam" id="PF00884">
    <property type="entry name" value="Sulfatase"/>
    <property type="match status" value="1"/>
</dbReference>
<accession>A0A1I6KFU1</accession>
<dbReference type="OrthoDB" id="3164at2157"/>
<dbReference type="PANTHER" id="PTHR43751:SF3">
    <property type="entry name" value="SULFATASE N-TERMINAL DOMAIN-CONTAINING PROTEIN"/>
    <property type="match status" value="1"/>
</dbReference>